<comment type="caution">
    <text evidence="2">The sequence shown here is derived from an EMBL/GenBank/DDBJ whole genome shotgun (WGS) entry which is preliminary data.</text>
</comment>
<proteinExistence type="predicted"/>
<accession>A0A8B6HUE8</accession>
<feature type="compositionally biased region" description="Basic and acidic residues" evidence="1">
    <location>
        <begin position="84"/>
        <end position="94"/>
    </location>
</feature>
<evidence type="ECO:0000313" key="3">
    <source>
        <dbReference type="Proteomes" id="UP000596742"/>
    </source>
</evidence>
<feature type="region of interest" description="Disordered" evidence="1">
    <location>
        <begin position="1"/>
        <end position="102"/>
    </location>
</feature>
<name>A0A8B6HUE8_MYTGA</name>
<dbReference type="AlphaFoldDB" id="A0A8B6HUE8"/>
<dbReference type="Proteomes" id="UP000596742">
    <property type="component" value="Unassembled WGS sequence"/>
</dbReference>
<feature type="compositionally biased region" description="Basic and acidic residues" evidence="1">
    <location>
        <begin position="17"/>
        <end position="30"/>
    </location>
</feature>
<dbReference type="EMBL" id="UYJE01010539">
    <property type="protein sequence ID" value="VDI84106.1"/>
    <property type="molecule type" value="Genomic_DNA"/>
</dbReference>
<evidence type="ECO:0000256" key="1">
    <source>
        <dbReference type="SAM" id="MobiDB-lite"/>
    </source>
</evidence>
<evidence type="ECO:0000313" key="2">
    <source>
        <dbReference type="EMBL" id="VDI84106.1"/>
    </source>
</evidence>
<keyword evidence="3" id="KW-1185">Reference proteome</keyword>
<reference evidence="2" key="1">
    <citation type="submission" date="2018-11" db="EMBL/GenBank/DDBJ databases">
        <authorList>
            <person name="Alioto T."/>
            <person name="Alioto T."/>
        </authorList>
    </citation>
    <scope>NUCLEOTIDE SEQUENCE</scope>
</reference>
<organism evidence="2 3">
    <name type="scientific">Mytilus galloprovincialis</name>
    <name type="common">Mediterranean mussel</name>
    <dbReference type="NCBI Taxonomy" id="29158"/>
    <lineage>
        <taxon>Eukaryota</taxon>
        <taxon>Metazoa</taxon>
        <taxon>Spiralia</taxon>
        <taxon>Lophotrochozoa</taxon>
        <taxon>Mollusca</taxon>
        <taxon>Bivalvia</taxon>
        <taxon>Autobranchia</taxon>
        <taxon>Pteriomorphia</taxon>
        <taxon>Mytilida</taxon>
        <taxon>Mytiloidea</taxon>
        <taxon>Mytilidae</taxon>
        <taxon>Mytilinae</taxon>
        <taxon>Mytilus</taxon>
    </lineage>
</organism>
<gene>
    <name evidence="2" type="ORF">MGAL_10B087764</name>
</gene>
<feature type="compositionally biased region" description="Polar residues" evidence="1">
    <location>
        <begin position="45"/>
        <end position="56"/>
    </location>
</feature>
<protein>
    <submittedName>
        <fullName evidence="2">Uncharacterized protein</fullName>
    </submittedName>
</protein>
<feature type="compositionally biased region" description="Polar residues" evidence="1">
    <location>
        <begin position="1"/>
        <end position="16"/>
    </location>
</feature>
<sequence length="102" mass="11685">MDNKTNESNNLQTENVKSPEEKYEDREAKSTSETNLELSKDRSLTFDSPESTQRSSKICIRYHKAAPSSEMEMKQLKSTMTTEDDAKKRTEHDTVILIPQTA</sequence>